<feature type="transmembrane region" description="Helical" evidence="8">
    <location>
        <begin position="31"/>
        <end position="51"/>
    </location>
</feature>
<comment type="similarity">
    <text evidence="2 8">Belongs to the 4-toluene sulfonate uptake permease (TSUP) (TC 2.A.102) family.</text>
</comment>
<dbReference type="InterPro" id="IPR052017">
    <property type="entry name" value="TSUP"/>
</dbReference>
<keyword evidence="6 8" id="KW-1133">Transmembrane helix</keyword>
<feature type="transmembrane region" description="Helical" evidence="8">
    <location>
        <begin position="230"/>
        <end position="248"/>
    </location>
</feature>
<name>A0A2V4N198_9RHOB</name>
<evidence type="ECO:0000256" key="4">
    <source>
        <dbReference type="ARBA" id="ARBA00022475"/>
    </source>
</evidence>
<comment type="caution">
    <text evidence="9">The sequence shown here is derived from an EMBL/GenBank/DDBJ whole genome shotgun (WGS) entry which is preliminary data.</text>
</comment>
<keyword evidence="3" id="KW-0813">Transport</keyword>
<dbReference type="OrthoDB" id="9807082at2"/>
<evidence type="ECO:0000256" key="2">
    <source>
        <dbReference type="ARBA" id="ARBA00009142"/>
    </source>
</evidence>
<accession>A0A2V4N198</accession>
<dbReference type="PANTHER" id="PTHR30269">
    <property type="entry name" value="TRANSMEMBRANE PROTEIN YFCA"/>
    <property type="match status" value="1"/>
</dbReference>
<feature type="transmembrane region" description="Helical" evidence="8">
    <location>
        <begin position="99"/>
        <end position="121"/>
    </location>
</feature>
<evidence type="ECO:0000256" key="1">
    <source>
        <dbReference type="ARBA" id="ARBA00004651"/>
    </source>
</evidence>
<keyword evidence="10" id="KW-1185">Reference proteome</keyword>
<feature type="transmembrane region" description="Helical" evidence="8">
    <location>
        <begin position="72"/>
        <end position="93"/>
    </location>
</feature>
<evidence type="ECO:0000256" key="5">
    <source>
        <dbReference type="ARBA" id="ARBA00022692"/>
    </source>
</evidence>
<dbReference type="GO" id="GO:0005886">
    <property type="term" value="C:plasma membrane"/>
    <property type="evidence" value="ECO:0007669"/>
    <property type="project" value="UniProtKB-SubCell"/>
</dbReference>
<evidence type="ECO:0000256" key="6">
    <source>
        <dbReference type="ARBA" id="ARBA00022989"/>
    </source>
</evidence>
<keyword evidence="7 8" id="KW-0472">Membrane</keyword>
<dbReference type="EMBL" id="QFVT01000003">
    <property type="protein sequence ID" value="PYC48574.1"/>
    <property type="molecule type" value="Genomic_DNA"/>
</dbReference>
<organism evidence="9 10">
    <name type="scientific">Litorivita pollutaquae</name>
    <dbReference type="NCBI Taxonomy" id="2200892"/>
    <lineage>
        <taxon>Bacteria</taxon>
        <taxon>Pseudomonadati</taxon>
        <taxon>Pseudomonadota</taxon>
        <taxon>Alphaproteobacteria</taxon>
        <taxon>Rhodobacterales</taxon>
        <taxon>Paracoccaceae</taxon>
        <taxon>Litorivita</taxon>
    </lineage>
</organism>
<keyword evidence="4 8" id="KW-1003">Cell membrane</keyword>
<dbReference type="Pfam" id="PF01925">
    <property type="entry name" value="TauE"/>
    <property type="match status" value="1"/>
</dbReference>
<comment type="subcellular location">
    <subcellularLocation>
        <location evidence="1 8">Cell membrane</location>
        <topology evidence="1 8">Multi-pass membrane protein</topology>
    </subcellularLocation>
</comment>
<feature type="transmembrane region" description="Helical" evidence="8">
    <location>
        <begin position="153"/>
        <end position="171"/>
    </location>
</feature>
<evidence type="ECO:0000313" key="9">
    <source>
        <dbReference type="EMBL" id="PYC48574.1"/>
    </source>
</evidence>
<dbReference type="InterPro" id="IPR002781">
    <property type="entry name" value="TM_pro_TauE-like"/>
</dbReference>
<evidence type="ECO:0000256" key="7">
    <source>
        <dbReference type="ARBA" id="ARBA00023136"/>
    </source>
</evidence>
<sequence>MFDILVLVAAGFVAGILNAVAGGGTFLTFPALVYVGLPVVTANATATFAALPGYLGSAYAFRREVQTEGPMGLKAIVITAAIGGVLGGGLLLVTSNDLFSGLVPWLLFLATVLFGAGPWILRQLNKRGAGQAGVGISTAAVFAVSLYGGYFNGGLGIILLATFGMLGYVNIHGMNGIKTLLSAVISVVATVAFIAAGLIAWQEAAVMMVSSAAGGYVGAQAARRITRTDLLRWGIVAIGAATTLIFFLK</sequence>
<proteinExistence type="inferred from homology"/>
<dbReference type="RefSeq" id="WP_110795306.1">
    <property type="nucleotide sequence ID" value="NZ_KZ826482.1"/>
</dbReference>
<feature type="transmembrane region" description="Helical" evidence="8">
    <location>
        <begin position="180"/>
        <end position="201"/>
    </location>
</feature>
<dbReference type="AlphaFoldDB" id="A0A2V4N198"/>
<dbReference type="Proteomes" id="UP000248012">
    <property type="component" value="Unassembled WGS sequence"/>
</dbReference>
<evidence type="ECO:0000313" key="10">
    <source>
        <dbReference type="Proteomes" id="UP000248012"/>
    </source>
</evidence>
<dbReference type="PANTHER" id="PTHR30269:SF0">
    <property type="entry name" value="MEMBRANE TRANSPORTER PROTEIN YFCA-RELATED"/>
    <property type="match status" value="1"/>
</dbReference>
<protein>
    <recommendedName>
        <fullName evidence="8">Probable membrane transporter protein</fullName>
    </recommendedName>
</protein>
<reference evidence="9 10" key="1">
    <citation type="submission" date="2018-05" db="EMBL/GenBank/DDBJ databases">
        <title>Oceanovita maritima gen. nov., sp. nov., a marine bacterium in the family Rhodobacteraceae isolated from surface seawater of Lundu port Xiamen, China.</title>
        <authorList>
            <person name="Hetharua B.H."/>
            <person name="Min D."/>
            <person name="Liao H."/>
            <person name="Tian Y."/>
        </authorList>
    </citation>
    <scope>NUCLEOTIDE SEQUENCE [LARGE SCALE GENOMIC DNA]</scope>
    <source>
        <strain evidence="9 10">FSX-11</strain>
    </source>
</reference>
<gene>
    <name evidence="9" type="ORF">DI396_06315</name>
</gene>
<evidence type="ECO:0000256" key="3">
    <source>
        <dbReference type="ARBA" id="ARBA00022448"/>
    </source>
</evidence>
<keyword evidence="5 8" id="KW-0812">Transmembrane</keyword>
<evidence type="ECO:0000256" key="8">
    <source>
        <dbReference type="RuleBase" id="RU363041"/>
    </source>
</evidence>